<protein>
    <submittedName>
        <fullName evidence="1">Uncharacterized protein</fullName>
    </submittedName>
</protein>
<dbReference type="KEGG" id="msv:Mesil_3651"/>
<evidence type="ECO:0000313" key="1">
    <source>
        <dbReference type="EMBL" id="ADH65438.1"/>
    </source>
</evidence>
<name>D7BJT2_ALLS1</name>
<dbReference type="HOGENOM" id="CLU_1956992_0_0_0"/>
<dbReference type="Proteomes" id="UP000001916">
    <property type="component" value="Plasmid pMESIL02"/>
</dbReference>
<proteinExistence type="predicted"/>
<sequence length="128" mass="13682">METWHKAWILSGIIFRQCQAAQARLGKGRGSHLEAIAQRLYKLQAAEALVRLALAGALDEEGALPAPLAAGPKERALVEAAGLEGDSHDPAALAYLVAWLADQGDPEAGRHLAQGFLARFPGHRIRSD</sequence>
<dbReference type="RefSeq" id="WP_013159912.1">
    <property type="nucleotide sequence ID" value="NC_014214.1"/>
</dbReference>
<geneLocation type="plasmid" evidence="1 2">
    <name>pMESIL02</name>
</geneLocation>
<keyword evidence="1" id="KW-0614">Plasmid</keyword>
<dbReference type="AlphaFoldDB" id="D7BJT2"/>
<gene>
    <name evidence="1" type="ORF">Mesil_3651</name>
</gene>
<reference evidence="1 2" key="1">
    <citation type="journal article" date="2010" name="Stand. Genomic Sci.">
        <title>Complete genome sequence of Meiothermus silvanus type strain (VI-R2).</title>
        <authorList>
            <person name="Sikorski J."/>
            <person name="Tindall B.J."/>
            <person name="Lowry S."/>
            <person name="Lucas S."/>
            <person name="Nolan M."/>
            <person name="Copeland A."/>
            <person name="Glavina Del Rio T."/>
            <person name="Tice H."/>
            <person name="Cheng J.F."/>
            <person name="Han C."/>
            <person name="Pitluck S."/>
            <person name="Liolios K."/>
            <person name="Ivanova N."/>
            <person name="Mavromatis K."/>
            <person name="Mikhailova N."/>
            <person name="Pati A."/>
            <person name="Goodwin L."/>
            <person name="Chen A."/>
            <person name="Palaniappan K."/>
            <person name="Land M."/>
            <person name="Hauser L."/>
            <person name="Chang Y.J."/>
            <person name="Jeffries C.D."/>
            <person name="Rohde M."/>
            <person name="Goker M."/>
            <person name="Woyke T."/>
            <person name="Bristow J."/>
            <person name="Eisen J.A."/>
            <person name="Markowitz V."/>
            <person name="Hugenholtz P."/>
            <person name="Kyrpides N.C."/>
            <person name="Klenk H.P."/>
            <person name="Lapidus A."/>
        </authorList>
    </citation>
    <scope>NUCLEOTIDE SEQUENCE [LARGE SCALE GENOMIC DNA]</scope>
    <source>
        <strain evidence="2">ATCC 700542 / DSM 9946 / VI-R2</strain>
        <plasmid evidence="2">Plasmid pMESIL02</plasmid>
    </source>
</reference>
<evidence type="ECO:0000313" key="2">
    <source>
        <dbReference type="Proteomes" id="UP000001916"/>
    </source>
</evidence>
<accession>D7BJT2</accession>
<organism evidence="1 2">
    <name type="scientific">Allomeiothermus silvanus (strain ATCC 700542 / DSM 9946 / NBRC 106475 / NCIMB 13440 / VI-R2)</name>
    <name type="common">Thermus silvanus</name>
    <dbReference type="NCBI Taxonomy" id="526227"/>
    <lineage>
        <taxon>Bacteria</taxon>
        <taxon>Thermotogati</taxon>
        <taxon>Deinococcota</taxon>
        <taxon>Deinococci</taxon>
        <taxon>Thermales</taxon>
        <taxon>Thermaceae</taxon>
        <taxon>Allomeiothermus</taxon>
    </lineage>
</organism>
<keyword evidence="2" id="KW-1185">Reference proteome</keyword>
<dbReference type="EMBL" id="CP002044">
    <property type="protein sequence ID" value="ADH65438.1"/>
    <property type="molecule type" value="Genomic_DNA"/>
</dbReference>